<dbReference type="Pfam" id="PF07714">
    <property type="entry name" value="PK_Tyr_Ser-Thr"/>
    <property type="match status" value="1"/>
</dbReference>
<dbReference type="Gene3D" id="3.80.10.10">
    <property type="entry name" value="Ribonuclease Inhibitor"/>
    <property type="match status" value="4"/>
</dbReference>
<keyword evidence="11 24" id="KW-0732">Signal</keyword>
<dbReference type="InterPro" id="IPR055414">
    <property type="entry name" value="LRR_R13L4/SHOC2-like"/>
</dbReference>
<dbReference type="PANTHER" id="PTHR27008">
    <property type="entry name" value="OS04G0122200 PROTEIN"/>
    <property type="match status" value="1"/>
</dbReference>
<dbReference type="PROSITE" id="PS50011">
    <property type="entry name" value="PROTEIN_KINASE_DOM"/>
    <property type="match status" value="1"/>
</dbReference>
<comment type="catalytic activity">
    <reaction evidence="20">
        <text>L-threonyl-[protein] + ATP = O-phospho-L-threonyl-[protein] + ADP + H(+)</text>
        <dbReference type="Rhea" id="RHEA:46608"/>
        <dbReference type="Rhea" id="RHEA-COMP:11060"/>
        <dbReference type="Rhea" id="RHEA-COMP:11605"/>
        <dbReference type="ChEBI" id="CHEBI:15378"/>
        <dbReference type="ChEBI" id="CHEBI:30013"/>
        <dbReference type="ChEBI" id="CHEBI:30616"/>
        <dbReference type="ChEBI" id="CHEBI:61977"/>
        <dbReference type="ChEBI" id="CHEBI:456216"/>
        <dbReference type="EC" id="2.7.11.1"/>
    </reaction>
</comment>
<dbReference type="Pfam" id="PF08263">
    <property type="entry name" value="LRRNT_2"/>
    <property type="match status" value="1"/>
</dbReference>
<evidence type="ECO:0000256" key="19">
    <source>
        <dbReference type="ARBA" id="ARBA00023180"/>
    </source>
</evidence>
<evidence type="ECO:0000256" key="10">
    <source>
        <dbReference type="ARBA" id="ARBA00022692"/>
    </source>
</evidence>
<keyword evidence="5" id="KW-1003">Cell membrane</keyword>
<dbReference type="AlphaFoldDB" id="A0A3P6BGB6"/>
<dbReference type="SUPFAM" id="SSF52058">
    <property type="entry name" value="L domain-like"/>
    <property type="match status" value="1"/>
</dbReference>
<dbReference type="Gene3D" id="3.30.200.20">
    <property type="entry name" value="Phosphorylase Kinase, domain 1"/>
    <property type="match status" value="1"/>
</dbReference>
<evidence type="ECO:0000256" key="24">
    <source>
        <dbReference type="SAM" id="SignalP"/>
    </source>
</evidence>
<evidence type="ECO:0000256" key="6">
    <source>
        <dbReference type="ARBA" id="ARBA00022527"/>
    </source>
</evidence>
<dbReference type="FunFam" id="1.10.510.10:FF:000358">
    <property type="entry name" value="Putative leucine-rich repeat receptor-like serine/threonine-protein kinase"/>
    <property type="match status" value="1"/>
</dbReference>
<dbReference type="SUPFAM" id="SSF56112">
    <property type="entry name" value="Protein kinase-like (PK-like)"/>
    <property type="match status" value="1"/>
</dbReference>
<feature type="binding site" evidence="22">
    <location>
        <position position="739"/>
    </location>
    <ligand>
        <name>ATP</name>
        <dbReference type="ChEBI" id="CHEBI:30616"/>
    </ligand>
</feature>
<dbReference type="PROSITE" id="PS51450">
    <property type="entry name" value="LRR"/>
    <property type="match status" value="1"/>
</dbReference>
<dbReference type="EMBL" id="LR031872">
    <property type="protein sequence ID" value="VDD01346.1"/>
    <property type="molecule type" value="Genomic_DNA"/>
</dbReference>
<proteinExistence type="inferred from homology"/>
<dbReference type="PROSITE" id="PS00107">
    <property type="entry name" value="PROTEIN_KINASE_ATP"/>
    <property type="match status" value="1"/>
</dbReference>
<evidence type="ECO:0000256" key="2">
    <source>
        <dbReference type="ARBA" id="ARBA00008684"/>
    </source>
</evidence>
<dbReference type="InterPro" id="IPR001245">
    <property type="entry name" value="Ser-Thr/Tyr_kinase_cat_dom"/>
</dbReference>
<evidence type="ECO:0000256" key="22">
    <source>
        <dbReference type="PROSITE-ProRule" id="PRU10141"/>
    </source>
</evidence>
<keyword evidence="8" id="KW-0433">Leucine-rich repeat</keyword>
<evidence type="ECO:0000256" key="17">
    <source>
        <dbReference type="ARBA" id="ARBA00023136"/>
    </source>
</evidence>
<keyword evidence="13 22" id="KW-0547">Nucleotide-binding</keyword>
<dbReference type="PANTHER" id="PTHR27008:SF592">
    <property type="entry name" value="LEUCINE-RICH REPEAT RECEPTOR-LIKE PROTEIN KINASE FAMILY PROTEIN-RELATED"/>
    <property type="match status" value="1"/>
</dbReference>
<evidence type="ECO:0000256" key="4">
    <source>
        <dbReference type="ARBA" id="ARBA00012513"/>
    </source>
</evidence>
<evidence type="ECO:0000256" key="3">
    <source>
        <dbReference type="ARBA" id="ARBA00009592"/>
    </source>
</evidence>
<dbReference type="SUPFAM" id="SSF52047">
    <property type="entry name" value="RNI-like"/>
    <property type="match status" value="1"/>
</dbReference>
<evidence type="ECO:0000256" key="14">
    <source>
        <dbReference type="ARBA" id="ARBA00022777"/>
    </source>
</evidence>
<keyword evidence="15 22" id="KW-0067">ATP-binding</keyword>
<evidence type="ECO:0000256" key="18">
    <source>
        <dbReference type="ARBA" id="ARBA00023170"/>
    </source>
</evidence>
<evidence type="ECO:0000256" key="8">
    <source>
        <dbReference type="ARBA" id="ARBA00022614"/>
    </source>
</evidence>
<evidence type="ECO:0000256" key="1">
    <source>
        <dbReference type="ARBA" id="ARBA00004251"/>
    </source>
</evidence>
<dbReference type="FunFam" id="3.80.10.10:FF:000275">
    <property type="entry name" value="Leucine-rich repeat receptor-like protein kinase"/>
    <property type="match status" value="1"/>
</dbReference>
<dbReference type="InterPro" id="IPR001611">
    <property type="entry name" value="Leu-rich_rpt"/>
</dbReference>
<dbReference type="GO" id="GO:0005886">
    <property type="term" value="C:plasma membrane"/>
    <property type="evidence" value="ECO:0007669"/>
    <property type="project" value="UniProtKB-SubCell"/>
</dbReference>
<keyword evidence="19" id="KW-0325">Glycoprotein</keyword>
<keyword evidence="9" id="KW-0808">Transferase</keyword>
<dbReference type="InterPro" id="IPR003591">
    <property type="entry name" value="Leu-rich_rpt_typical-subtyp"/>
</dbReference>
<comment type="subcellular location">
    <subcellularLocation>
        <location evidence="1">Cell membrane</location>
        <topology evidence="1">Single-pass type I membrane protein</topology>
    </subcellularLocation>
</comment>
<sequence length="1018" mass="112111">MYLPCMSLMLFHLLALVCSCQASRFNDETDKQALVEFQSHLTGNSRLVLASWNKSFHLCNWTGIICGRRHKRVTGLDLSGMKLTGAISPSIGNLSFLTSLILADNSFHGSIPLEVGKLFRLQHLNLSNNVLGGGISLGIPNCSALLTNDLSSNNLEHDVPSELGSLSSLVILSLRGNSLTGRFPASLGNLTSLRKLDIEYNRMEGMIPYSMSRLARMKYLRIAGNSFSGVFPRPICNLSSLLFLSIPDNRFYGKLRPDIDQLFPDIQVLFLGGNKFEGEIPSSLANITSLRKFDIEECHMTGSIPLSFGRLHNLEVLALAYNSLGNYSSRDLDFIGSLNNCTQLQFLGVGYNKLGGNLPPLISNLSSLLTYLFLGGNAISGSIPLDIGNLESLQSLKVEQSLLTGEIPASIGKLSRVERLYLQFNMMSGDIPSSFGNLSMVTQIYLYNNDFKGSIPSSLGNCTYLLYLGLDFNMLCGSIPRELMNVPSLVTLDISHNNLTGQIPNEVGKLVSLVRLDVSLNQLSGHVPQTLGNCLCMEEILLNGNFFEGTIIDIRALRNLRFLDLSNNNLSGTIPEYLVNLSAIQFLNLSVNNLDGPVPTEGTFQKSRNVSVFGNKNLCGGVAELKLKPCLETKAREHSSTRRKIAIGVGAAVTLFILSVMVIISLSWFKKRSSMKQRVSSNTRHMDNLSIAPLHERVRYGELHSATGGFSLGNMIGTGNFGVVYKAFLGPENRAVAIKVLNLKFHGAAKSFIAECEVLKSVRHRNLVKLLTVCSSIDFKDDEFRALVYNFMPNGSLDMWLHGEEQLEGTNNTSRPLSILERFNIAIDVASAVEYLHVNYHDPIVHCDLKPGNVLLDDDLTAHVSDFGLARLLLKFDQQSSLTELSSSGIRGTIGYAAPEYAMGGQPSIHGDVYSFGVLLLEMFTGKRPSNELFGGNFTLQIYTKLALPENVLDIADKSLLSGLRVGFPLEVCLKLVLELGLRCCEQFPMNPLTVREVVKQLYTIKGRFFKARRIVRR</sequence>
<dbReference type="InterPro" id="IPR051809">
    <property type="entry name" value="Plant_receptor-like_S/T_kinase"/>
</dbReference>
<keyword evidence="10 23" id="KW-0812">Transmembrane</keyword>
<dbReference type="PRINTS" id="PR00019">
    <property type="entry name" value="LEURICHRPT"/>
</dbReference>
<reference evidence="26" key="1">
    <citation type="submission" date="2018-11" db="EMBL/GenBank/DDBJ databases">
        <authorList>
            <consortium name="Genoscope - CEA"/>
            <person name="William W."/>
        </authorList>
    </citation>
    <scope>NUCLEOTIDE SEQUENCE</scope>
</reference>
<dbReference type="Gene3D" id="1.10.510.10">
    <property type="entry name" value="Transferase(Phosphotransferase) domain 1"/>
    <property type="match status" value="1"/>
</dbReference>
<evidence type="ECO:0000256" key="7">
    <source>
        <dbReference type="ARBA" id="ARBA00022553"/>
    </source>
</evidence>
<dbReference type="EC" id="2.7.11.1" evidence="4"/>
<dbReference type="FunFam" id="3.80.10.10:FF:000383">
    <property type="entry name" value="Leucine-rich repeat receptor protein kinase EMS1"/>
    <property type="match status" value="1"/>
</dbReference>
<dbReference type="InterPro" id="IPR008271">
    <property type="entry name" value="Ser/Thr_kinase_AS"/>
</dbReference>
<comment type="similarity">
    <text evidence="2">Belongs to the protein kinase superfamily. Ser/Thr protein kinase family.</text>
</comment>
<keyword evidence="14" id="KW-0418">Kinase</keyword>
<dbReference type="Pfam" id="PF23598">
    <property type="entry name" value="LRR_14"/>
    <property type="match status" value="1"/>
</dbReference>
<dbReference type="GO" id="GO:0004674">
    <property type="term" value="F:protein serine/threonine kinase activity"/>
    <property type="evidence" value="ECO:0007669"/>
    <property type="project" value="UniProtKB-KW"/>
</dbReference>
<dbReference type="InterPro" id="IPR013210">
    <property type="entry name" value="LRR_N_plant-typ"/>
</dbReference>
<protein>
    <recommendedName>
        <fullName evidence="4">non-specific serine/threonine protein kinase</fullName>
        <ecNumber evidence="4">2.7.11.1</ecNumber>
    </recommendedName>
</protein>
<organism evidence="26">
    <name type="scientific">Brassica oleracea</name>
    <name type="common">Wild cabbage</name>
    <dbReference type="NCBI Taxonomy" id="3712"/>
    <lineage>
        <taxon>Eukaryota</taxon>
        <taxon>Viridiplantae</taxon>
        <taxon>Streptophyta</taxon>
        <taxon>Embryophyta</taxon>
        <taxon>Tracheophyta</taxon>
        <taxon>Spermatophyta</taxon>
        <taxon>Magnoliopsida</taxon>
        <taxon>eudicotyledons</taxon>
        <taxon>Gunneridae</taxon>
        <taxon>Pentapetalae</taxon>
        <taxon>rosids</taxon>
        <taxon>malvids</taxon>
        <taxon>Brassicales</taxon>
        <taxon>Brassicaceae</taxon>
        <taxon>Brassiceae</taxon>
        <taxon>Brassica</taxon>
    </lineage>
</organism>
<dbReference type="Pfam" id="PF00560">
    <property type="entry name" value="LRR_1"/>
    <property type="match status" value="5"/>
</dbReference>
<keyword evidence="7" id="KW-0597">Phosphoprotein</keyword>
<dbReference type="GO" id="GO:0005524">
    <property type="term" value="F:ATP binding"/>
    <property type="evidence" value="ECO:0007669"/>
    <property type="project" value="UniProtKB-UniRule"/>
</dbReference>
<dbReference type="InterPro" id="IPR011009">
    <property type="entry name" value="Kinase-like_dom_sf"/>
</dbReference>
<dbReference type="SMART" id="SM00369">
    <property type="entry name" value="LRR_TYP"/>
    <property type="match status" value="7"/>
</dbReference>
<gene>
    <name evidence="26" type="ORF">BOLC3T21491H</name>
</gene>
<evidence type="ECO:0000256" key="23">
    <source>
        <dbReference type="SAM" id="Phobius"/>
    </source>
</evidence>
<comment type="catalytic activity">
    <reaction evidence="21">
        <text>L-seryl-[protein] + ATP = O-phospho-L-seryl-[protein] + ADP + H(+)</text>
        <dbReference type="Rhea" id="RHEA:17989"/>
        <dbReference type="Rhea" id="RHEA-COMP:9863"/>
        <dbReference type="Rhea" id="RHEA-COMP:11604"/>
        <dbReference type="ChEBI" id="CHEBI:15378"/>
        <dbReference type="ChEBI" id="CHEBI:29999"/>
        <dbReference type="ChEBI" id="CHEBI:30616"/>
        <dbReference type="ChEBI" id="CHEBI:83421"/>
        <dbReference type="ChEBI" id="CHEBI:456216"/>
        <dbReference type="EC" id="2.7.11.1"/>
    </reaction>
</comment>
<feature type="domain" description="Protein kinase" evidence="25">
    <location>
        <begin position="710"/>
        <end position="1004"/>
    </location>
</feature>
<dbReference type="SMART" id="SM00220">
    <property type="entry name" value="S_TKc"/>
    <property type="match status" value="1"/>
</dbReference>
<feature type="signal peptide" evidence="24">
    <location>
        <begin position="1"/>
        <end position="22"/>
    </location>
</feature>
<evidence type="ECO:0000256" key="9">
    <source>
        <dbReference type="ARBA" id="ARBA00022679"/>
    </source>
</evidence>
<keyword evidence="12" id="KW-0677">Repeat</keyword>
<dbReference type="FunFam" id="3.80.10.10:FF:000288">
    <property type="entry name" value="LRR receptor-like serine/threonine-protein kinase EFR"/>
    <property type="match status" value="1"/>
</dbReference>
<comment type="similarity">
    <text evidence="3">Belongs to the RLP family.</text>
</comment>
<dbReference type="InterPro" id="IPR017441">
    <property type="entry name" value="Protein_kinase_ATP_BS"/>
</dbReference>
<evidence type="ECO:0000256" key="12">
    <source>
        <dbReference type="ARBA" id="ARBA00022737"/>
    </source>
</evidence>
<evidence type="ECO:0000256" key="16">
    <source>
        <dbReference type="ARBA" id="ARBA00022989"/>
    </source>
</evidence>
<keyword evidence="6" id="KW-0723">Serine/threonine-protein kinase</keyword>
<dbReference type="InterPro" id="IPR000719">
    <property type="entry name" value="Prot_kinase_dom"/>
</dbReference>
<accession>A0A3P6BGB6</accession>
<name>A0A3P6BGB6_BRAOL</name>
<keyword evidence="18" id="KW-0675">Receptor</keyword>
<evidence type="ECO:0000256" key="20">
    <source>
        <dbReference type="ARBA" id="ARBA00047899"/>
    </source>
</evidence>
<evidence type="ECO:0000259" key="25">
    <source>
        <dbReference type="PROSITE" id="PS50011"/>
    </source>
</evidence>
<dbReference type="PROSITE" id="PS00108">
    <property type="entry name" value="PROTEIN_KINASE_ST"/>
    <property type="match status" value="1"/>
</dbReference>
<dbReference type="FunFam" id="3.30.200.20:FF:000432">
    <property type="entry name" value="LRR receptor-like serine/threonine-protein kinase EFR"/>
    <property type="match status" value="1"/>
</dbReference>
<evidence type="ECO:0000256" key="15">
    <source>
        <dbReference type="ARBA" id="ARBA00022840"/>
    </source>
</evidence>
<feature type="transmembrane region" description="Helical" evidence="23">
    <location>
        <begin position="645"/>
        <end position="669"/>
    </location>
</feature>
<evidence type="ECO:0000256" key="21">
    <source>
        <dbReference type="ARBA" id="ARBA00048679"/>
    </source>
</evidence>
<evidence type="ECO:0000256" key="11">
    <source>
        <dbReference type="ARBA" id="ARBA00022729"/>
    </source>
</evidence>
<evidence type="ECO:0000256" key="5">
    <source>
        <dbReference type="ARBA" id="ARBA00022475"/>
    </source>
</evidence>
<keyword evidence="16 23" id="KW-1133">Transmembrane helix</keyword>
<evidence type="ECO:0000256" key="13">
    <source>
        <dbReference type="ARBA" id="ARBA00022741"/>
    </source>
</evidence>
<evidence type="ECO:0000313" key="26">
    <source>
        <dbReference type="EMBL" id="VDD01346.1"/>
    </source>
</evidence>
<feature type="chain" id="PRO_5018128942" description="non-specific serine/threonine protein kinase" evidence="24">
    <location>
        <begin position="23"/>
        <end position="1018"/>
    </location>
</feature>
<dbReference type="InterPro" id="IPR032675">
    <property type="entry name" value="LRR_dom_sf"/>
</dbReference>
<keyword evidence="17 23" id="KW-0472">Membrane</keyword>